<dbReference type="SUPFAM" id="SSF53474">
    <property type="entry name" value="alpha/beta-Hydrolases"/>
    <property type="match status" value="1"/>
</dbReference>
<proteinExistence type="inferred from homology"/>
<evidence type="ECO:0000256" key="8">
    <source>
        <dbReference type="RuleBase" id="RU361235"/>
    </source>
</evidence>
<dbReference type="EMBL" id="KZ679262">
    <property type="protein sequence ID" value="PTB40677.1"/>
    <property type="molecule type" value="Genomic_DNA"/>
</dbReference>
<evidence type="ECO:0000256" key="6">
    <source>
        <dbReference type="ARBA" id="ARBA00023098"/>
    </source>
</evidence>
<dbReference type="PANTHER" id="PTHR11559">
    <property type="entry name" value="CARBOXYLESTERASE"/>
    <property type="match status" value="1"/>
</dbReference>
<feature type="signal peptide" evidence="8">
    <location>
        <begin position="1"/>
        <end position="19"/>
    </location>
</feature>
<evidence type="ECO:0000256" key="4">
    <source>
        <dbReference type="ARBA" id="ARBA00022729"/>
    </source>
</evidence>
<dbReference type="InterPro" id="IPR050309">
    <property type="entry name" value="Type-B_Carboxylest/Lipase"/>
</dbReference>
<name>A0A2T3Z789_TRIA4</name>
<gene>
    <name evidence="10" type="ORF">M441DRAFT_193619</name>
</gene>
<keyword evidence="3" id="KW-0964">Secreted</keyword>
<keyword evidence="4 8" id="KW-0732">Signal</keyword>
<keyword evidence="5 8" id="KW-0378">Hydrolase</keyword>
<dbReference type="Pfam" id="PF00135">
    <property type="entry name" value="COesterase"/>
    <property type="match status" value="1"/>
</dbReference>
<keyword evidence="11" id="KW-1185">Reference proteome</keyword>
<comment type="subcellular location">
    <subcellularLocation>
        <location evidence="1">Secreted</location>
    </subcellularLocation>
</comment>
<reference evidence="10 11" key="1">
    <citation type="submission" date="2016-07" db="EMBL/GenBank/DDBJ databases">
        <title>Multiple horizontal gene transfer events from other fungi enriched the ability of initially mycotrophic Trichoderma (Ascomycota) to feed on dead plant biomass.</title>
        <authorList>
            <consortium name="DOE Joint Genome Institute"/>
            <person name="Aerts A."/>
            <person name="Atanasova L."/>
            <person name="Chenthamara K."/>
            <person name="Zhang J."/>
            <person name="Grujic M."/>
            <person name="Henrissat B."/>
            <person name="Kuo A."/>
            <person name="Salamov A."/>
            <person name="Lipzen A."/>
            <person name="Labutti K."/>
            <person name="Barry K."/>
            <person name="Miao Y."/>
            <person name="Rahimi M.J."/>
            <person name="Shen Q."/>
            <person name="Grigoriev I.V."/>
            <person name="Kubicek C.P."/>
            <person name="Druzhinina I.S."/>
        </authorList>
    </citation>
    <scope>NUCLEOTIDE SEQUENCE [LARGE SCALE GENOMIC DNA]</scope>
    <source>
        <strain evidence="10 11">CBS 433.97</strain>
    </source>
</reference>
<evidence type="ECO:0000256" key="5">
    <source>
        <dbReference type="ARBA" id="ARBA00022801"/>
    </source>
</evidence>
<dbReference type="PROSITE" id="PS00122">
    <property type="entry name" value="CARBOXYLESTERASE_B_1"/>
    <property type="match status" value="1"/>
</dbReference>
<dbReference type="OrthoDB" id="408631at2759"/>
<dbReference type="Gene3D" id="3.40.50.1820">
    <property type="entry name" value="alpha/beta hydrolase"/>
    <property type="match status" value="1"/>
</dbReference>
<dbReference type="InterPro" id="IPR002018">
    <property type="entry name" value="CarbesteraseB"/>
</dbReference>
<keyword evidence="6" id="KW-0443">Lipid metabolism</keyword>
<evidence type="ECO:0000259" key="9">
    <source>
        <dbReference type="Pfam" id="PF00135"/>
    </source>
</evidence>
<dbReference type="EC" id="3.1.1.-" evidence="8"/>
<dbReference type="InterPro" id="IPR019826">
    <property type="entry name" value="Carboxylesterase_B_AS"/>
</dbReference>
<protein>
    <recommendedName>
        <fullName evidence="8">Carboxylic ester hydrolase</fullName>
        <ecNumber evidence="8">3.1.1.-</ecNumber>
    </recommendedName>
</protein>
<evidence type="ECO:0000256" key="1">
    <source>
        <dbReference type="ARBA" id="ARBA00004613"/>
    </source>
</evidence>
<feature type="domain" description="Carboxylesterase type B" evidence="9">
    <location>
        <begin position="36"/>
        <end position="569"/>
    </location>
</feature>
<evidence type="ECO:0000256" key="3">
    <source>
        <dbReference type="ARBA" id="ARBA00022525"/>
    </source>
</evidence>
<accession>A0A2T3Z789</accession>
<dbReference type="STRING" id="1042311.A0A2T3Z789"/>
<dbReference type="AlphaFoldDB" id="A0A2T3Z789"/>
<comment type="similarity">
    <text evidence="2 8">Belongs to the type-B carboxylesterase/lipase family.</text>
</comment>
<sequence>MKGVTLAALTVGLLPIAGAGTAPAAEAEVQAGRLNVTIPSGTIIGSTDGEVESFKGIPYADPPIGDLRFRPPVRLSTHLGEFYATEEAAACHEGPVFGPFADTNDTIATLAEIDVANAVFKDIAGDKPTKYDEDCLTITVQRPEGIEAGANLPVLFWIYGGGFVGGSTTGFDGTELVKTGVQLNQPFIFVAVNYRVGGWGFMPGEEILREGSGNAGLRDQRMGLEWVADNIAEFGGDPGRVTIWGESAGAISVFDQLVLFDGNATYNDRELFHGAIMNSGTALPTDPLDGPKGQAIYDAVVKKAGCESEHEDSLSCLRKLDNDNFTAAANSVPGIFSYPSLALSYLPRPDGTVLTDSPDALARQGKFHKVPVIMGTQEDEGTPFSFFQNDMGTDDKIVTYLSKYYFGNATSDQVSEFVGTYSDKISDGSPFRSNLPYELYPGKRRIAAILGDMVFNLMRRITLQILSEELPEISSWSYFSSYNYNFGLNPMGTMHGSDIAVLFENSNDEHPTISGRTYYINFLYTGDPNIGSNVEVLWPQWTEDHQLLWFNKTENGLKNDTYRESSYDFMFENIDSLRF</sequence>
<dbReference type="GO" id="GO:0005576">
    <property type="term" value="C:extracellular region"/>
    <property type="evidence" value="ECO:0007669"/>
    <property type="project" value="UniProtKB-SubCell"/>
</dbReference>
<dbReference type="InterPro" id="IPR029058">
    <property type="entry name" value="AB_hydrolase_fold"/>
</dbReference>
<dbReference type="GO" id="GO:0016787">
    <property type="term" value="F:hydrolase activity"/>
    <property type="evidence" value="ECO:0007669"/>
    <property type="project" value="UniProtKB-KW"/>
</dbReference>
<feature type="chain" id="PRO_5015368987" description="Carboxylic ester hydrolase" evidence="8">
    <location>
        <begin position="20"/>
        <end position="579"/>
    </location>
</feature>
<evidence type="ECO:0000313" key="11">
    <source>
        <dbReference type="Proteomes" id="UP000240493"/>
    </source>
</evidence>
<evidence type="ECO:0000313" key="10">
    <source>
        <dbReference type="EMBL" id="PTB40677.1"/>
    </source>
</evidence>
<organism evidence="10 11">
    <name type="scientific">Trichoderma asperellum (strain ATCC 204424 / CBS 433.97 / NBRC 101777)</name>
    <dbReference type="NCBI Taxonomy" id="1042311"/>
    <lineage>
        <taxon>Eukaryota</taxon>
        <taxon>Fungi</taxon>
        <taxon>Dikarya</taxon>
        <taxon>Ascomycota</taxon>
        <taxon>Pezizomycotina</taxon>
        <taxon>Sordariomycetes</taxon>
        <taxon>Hypocreomycetidae</taxon>
        <taxon>Hypocreales</taxon>
        <taxon>Hypocreaceae</taxon>
        <taxon>Trichoderma</taxon>
    </lineage>
</organism>
<dbReference type="Proteomes" id="UP000240493">
    <property type="component" value="Unassembled WGS sequence"/>
</dbReference>
<dbReference type="FunFam" id="3.40.50.1820:FF:000213">
    <property type="entry name" value="Carboxylic ester hydrolase"/>
    <property type="match status" value="1"/>
</dbReference>
<evidence type="ECO:0000256" key="2">
    <source>
        <dbReference type="ARBA" id="ARBA00005964"/>
    </source>
</evidence>
<dbReference type="GO" id="GO:0006629">
    <property type="term" value="P:lipid metabolic process"/>
    <property type="evidence" value="ECO:0007669"/>
    <property type="project" value="UniProtKB-KW"/>
</dbReference>
<keyword evidence="7" id="KW-0325">Glycoprotein</keyword>
<evidence type="ECO:0000256" key="7">
    <source>
        <dbReference type="ARBA" id="ARBA00023180"/>
    </source>
</evidence>